<organism evidence="4 5">
    <name type="scientific">Phoenix dactylifera</name>
    <name type="common">Date palm</name>
    <dbReference type="NCBI Taxonomy" id="42345"/>
    <lineage>
        <taxon>Eukaryota</taxon>
        <taxon>Viridiplantae</taxon>
        <taxon>Streptophyta</taxon>
        <taxon>Embryophyta</taxon>
        <taxon>Tracheophyta</taxon>
        <taxon>Spermatophyta</taxon>
        <taxon>Magnoliopsida</taxon>
        <taxon>Liliopsida</taxon>
        <taxon>Arecaceae</taxon>
        <taxon>Coryphoideae</taxon>
        <taxon>Phoeniceae</taxon>
        <taxon>Phoenix</taxon>
    </lineage>
</organism>
<dbReference type="GO" id="GO:0009959">
    <property type="term" value="P:negative gravitropism"/>
    <property type="evidence" value="ECO:0007669"/>
    <property type="project" value="InterPro"/>
</dbReference>
<dbReference type="InterPro" id="IPR006943">
    <property type="entry name" value="DUF641_pln"/>
</dbReference>
<feature type="coiled-coil region" evidence="1">
    <location>
        <begin position="155"/>
        <end position="203"/>
    </location>
</feature>
<evidence type="ECO:0000256" key="1">
    <source>
        <dbReference type="SAM" id="Coils"/>
    </source>
</evidence>
<name>A0A8B7C5R0_PHODC</name>
<feature type="domain" description="GIL1/IRKI C-terminal" evidence="3">
    <location>
        <begin position="381"/>
        <end position="432"/>
    </location>
</feature>
<dbReference type="Pfam" id="PF24994">
    <property type="entry name" value="GIL1_IRKI_C"/>
    <property type="match status" value="1"/>
</dbReference>
<evidence type="ECO:0000259" key="3">
    <source>
        <dbReference type="Pfam" id="PF24994"/>
    </source>
</evidence>
<dbReference type="InterPro" id="IPR056813">
    <property type="entry name" value="GIL1_IRKI_C"/>
</dbReference>
<dbReference type="Pfam" id="PF04859">
    <property type="entry name" value="DUF641"/>
    <property type="match status" value="1"/>
</dbReference>
<sequence>MDSVPPRTTKNSSNVPGVFLHISKLCKLKSVGVSHNEIPKPTNDSSVDSSSAGEANCCVDSRDWKIHPQPLEGTWISSSGCLEEAVLSRLFITVSALKSAYVQLQQAHIPYEPKKILVADELMVSELESLSELEHLYGKKHQCDSNFQSSLCLKIQEHQEMVAELQTKIQCRESNIAHLRSEVEELERKNAELERNMKQQVLPEEELFPLRQELTPALFSEVFKFTSKSIHDFAKPLISLMKASGWNLDEAANLISDSVIYAERSHKKFAFEAYLSRVMLGDAQDVCFSLEQLDRVMSFRDPFDALMEDPDSNFGRFCWSKYVVAVPSKMERSFFGNLDQRAFVLSGGHPRTPFYQAFTRMARWIWALLVMVHSFIPRAEMFYVRRGDDYSKNYMESVVNQVSTEKGEQLKVGFTVMPGFKIGSAIIRCRVYPCRMKASTRFSSSSL</sequence>
<feature type="domain" description="DUF641" evidence="2">
    <location>
        <begin position="82"/>
        <end position="195"/>
    </location>
</feature>
<gene>
    <name evidence="5" type="primary">LOC103708929</name>
</gene>
<dbReference type="PANTHER" id="PTHR31161">
    <property type="entry name" value="PROTEIN GRAVITROPIC IN THE LIGHT 1"/>
    <property type="match status" value="1"/>
</dbReference>
<reference evidence="5" key="2">
    <citation type="submission" date="2025-08" db="UniProtKB">
        <authorList>
            <consortium name="RefSeq"/>
        </authorList>
    </citation>
    <scope>IDENTIFICATION</scope>
    <source>
        <tissue evidence="5">Young leaves</tissue>
    </source>
</reference>
<dbReference type="KEGG" id="pda:103708929"/>
<dbReference type="OrthoDB" id="1915848at2759"/>
<evidence type="ECO:0000313" key="4">
    <source>
        <dbReference type="Proteomes" id="UP000228380"/>
    </source>
</evidence>
<dbReference type="InterPro" id="IPR040225">
    <property type="entry name" value="GIL1-like"/>
</dbReference>
<reference evidence="4" key="1">
    <citation type="journal article" date="2019" name="Nat. Commun.">
        <title>Genome-wide association mapping of date palm fruit traits.</title>
        <authorList>
            <person name="Hazzouri K.M."/>
            <person name="Gros-Balthazard M."/>
            <person name="Flowers J.M."/>
            <person name="Copetti D."/>
            <person name="Lemansour A."/>
            <person name="Lebrun M."/>
            <person name="Masmoudi K."/>
            <person name="Ferrand S."/>
            <person name="Dhar M.I."/>
            <person name="Fresquez Z.A."/>
            <person name="Rosas U."/>
            <person name="Zhang J."/>
            <person name="Talag J."/>
            <person name="Lee S."/>
            <person name="Kudrna D."/>
            <person name="Powell R.F."/>
            <person name="Leitch I.J."/>
            <person name="Krueger R.R."/>
            <person name="Wing R.A."/>
            <person name="Amiri K.M.A."/>
            <person name="Purugganan M.D."/>
        </authorList>
    </citation>
    <scope>NUCLEOTIDE SEQUENCE [LARGE SCALE GENOMIC DNA]</scope>
    <source>
        <strain evidence="4">cv. Khalas</strain>
    </source>
</reference>
<accession>A0A8B7C5R0</accession>
<keyword evidence="1" id="KW-0175">Coiled coil</keyword>
<evidence type="ECO:0000259" key="2">
    <source>
        <dbReference type="Pfam" id="PF04859"/>
    </source>
</evidence>
<protein>
    <submittedName>
        <fullName evidence="5">Protein GRAVITROPIC IN THE LIGHT 1</fullName>
    </submittedName>
</protein>
<dbReference type="Proteomes" id="UP000228380">
    <property type="component" value="Chromosome 12"/>
</dbReference>
<proteinExistence type="predicted"/>
<dbReference type="RefSeq" id="XP_008792264.3">
    <property type="nucleotide sequence ID" value="XM_008794042.4"/>
</dbReference>
<keyword evidence="4" id="KW-1185">Reference proteome</keyword>
<dbReference type="AlphaFoldDB" id="A0A8B7C5R0"/>
<evidence type="ECO:0000313" key="5">
    <source>
        <dbReference type="RefSeq" id="XP_008792264.3"/>
    </source>
</evidence>
<dbReference type="GeneID" id="103708929"/>
<dbReference type="GO" id="GO:0009639">
    <property type="term" value="P:response to red or far red light"/>
    <property type="evidence" value="ECO:0007669"/>
    <property type="project" value="InterPro"/>
</dbReference>